<name>A0A1F5WTH6_9BACT</name>
<comment type="caution">
    <text evidence="5">The sequence shown here is derived from an EMBL/GenBank/DDBJ whole genome shotgun (WGS) entry which is preliminary data.</text>
</comment>
<dbReference type="AlphaFoldDB" id="A0A1F5WTH6"/>
<dbReference type="Proteomes" id="UP000178425">
    <property type="component" value="Unassembled WGS sequence"/>
</dbReference>
<keyword evidence="2" id="KW-0540">Nuclease</keyword>
<dbReference type="InterPro" id="IPR052379">
    <property type="entry name" value="Type_VII_TA_RNase"/>
</dbReference>
<dbReference type="PANTHER" id="PTHR33397:SF3">
    <property type="entry name" value="MRNA NUCLEASE HEPT"/>
    <property type="match status" value="1"/>
</dbReference>
<dbReference type="PANTHER" id="PTHR33397">
    <property type="entry name" value="UPF0331 PROTEIN YUTE"/>
    <property type="match status" value="1"/>
</dbReference>
<dbReference type="GO" id="GO:0004540">
    <property type="term" value="F:RNA nuclease activity"/>
    <property type="evidence" value="ECO:0007669"/>
    <property type="project" value="InterPro"/>
</dbReference>
<accession>A0A1F5WTH6</accession>
<evidence type="ECO:0000256" key="1">
    <source>
        <dbReference type="ARBA" id="ARBA00022649"/>
    </source>
</evidence>
<reference evidence="5 6" key="1">
    <citation type="journal article" date="2016" name="Nat. Commun.">
        <title>Thousands of microbial genomes shed light on interconnected biogeochemical processes in an aquifer system.</title>
        <authorList>
            <person name="Anantharaman K."/>
            <person name="Brown C.T."/>
            <person name="Hug L.A."/>
            <person name="Sharon I."/>
            <person name="Castelle C.J."/>
            <person name="Probst A.J."/>
            <person name="Thomas B.C."/>
            <person name="Singh A."/>
            <person name="Wilkins M.J."/>
            <person name="Karaoz U."/>
            <person name="Brodie E.L."/>
            <person name="Williams K.H."/>
            <person name="Hubbard S.S."/>
            <person name="Banfield J.F."/>
        </authorList>
    </citation>
    <scope>NUCLEOTIDE SEQUENCE [LARGE SCALE GENOMIC DNA]</scope>
</reference>
<proteinExistence type="inferred from homology"/>
<gene>
    <name evidence="5" type="ORF">A2W54_00875</name>
</gene>
<sequence>MLDKDLIKRKIAFIARELVALAKYKEMTIEETAQNFETQALVERLLERVITRGIDINKHIIANAAEKTENLEPVIKYRETFLRLADIGVYSREFAEKIAPSAGFRNALVHEYNNIDKKILQKSIKEAIEEYNEYGKYVLAFLDKQK</sequence>
<dbReference type="GO" id="GO:0016787">
    <property type="term" value="F:hydrolase activity"/>
    <property type="evidence" value="ECO:0007669"/>
    <property type="project" value="UniProtKB-KW"/>
</dbReference>
<protein>
    <recommendedName>
        <fullName evidence="7">DUF86 domain-containing protein</fullName>
    </recommendedName>
</protein>
<comment type="similarity">
    <text evidence="4">Belongs to the HepT RNase toxin family.</text>
</comment>
<organism evidence="5 6">
    <name type="scientific">Candidatus Giovannonibacteria bacterium RIFCSPHIGHO2_02_43_13</name>
    <dbReference type="NCBI Taxonomy" id="1798330"/>
    <lineage>
        <taxon>Bacteria</taxon>
        <taxon>Candidatus Giovannoniibacteriota</taxon>
    </lineage>
</organism>
<evidence type="ECO:0000313" key="6">
    <source>
        <dbReference type="Proteomes" id="UP000178425"/>
    </source>
</evidence>
<dbReference type="Pfam" id="PF01934">
    <property type="entry name" value="HepT-like"/>
    <property type="match status" value="1"/>
</dbReference>
<dbReference type="NCBIfam" id="NF047751">
    <property type="entry name" value="HepT_toxin"/>
    <property type="match status" value="1"/>
</dbReference>
<dbReference type="EMBL" id="MFHI01000015">
    <property type="protein sequence ID" value="OGF78924.1"/>
    <property type="molecule type" value="Genomic_DNA"/>
</dbReference>
<dbReference type="Gene3D" id="1.20.120.580">
    <property type="entry name" value="bsu32300-like"/>
    <property type="match status" value="1"/>
</dbReference>
<evidence type="ECO:0008006" key="7">
    <source>
        <dbReference type="Google" id="ProtNLM"/>
    </source>
</evidence>
<dbReference type="InterPro" id="IPR008201">
    <property type="entry name" value="HepT-like"/>
</dbReference>
<evidence type="ECO:0000256" key="4">
    <source>
        <dbReference type="ARBA" id="ARBA00024207"/>
    </source>
</evidence>
<evidence type="ECO:0000256" key="2">
    <source>
        <dbReference type="ARBA" id="ARBA00022722"/>
    </source>
</evidence>
<evidence type="ECO:0000313" key="5">
    <source>
        <dbReference type="EMBL" id="OGF78924.1"/>
    </source>
</evidence>
<keyword evidence="1" id="KW-1277">Toxin-antitoxin system</keyword>
<keyword evidence="3" id="KW-0378">Hydrolase</keyword>
<dbReference type="InterPro" id="IPR037038">
    <property type="entry name" value="HepT-like_sf"/>
</dbReference>
<dbReference type="GO" id="GO:0110001">
    <property type="term" value="C:toxin-antitoxin complex"/>
    <property type="evidence" value="ECO:0007669"/>
    <property type="project" value="InterPro"/>
</dbReference>
<evidence type="ECO:0000256" key="3">
    <source>
        <dbReference type="ARBA" id="ARBA00022801"/>
    </source>
</evidence>